<accession>A0A844P5T9</accession>
<dbReference type="Pfam" id="PF03382">
    <property type="entry name" value="DUF285"/>
    <property type="match status" value="1"/>
</dbReference>
<dbReference type="Proteomes" id="UP000448038">
    <property type="component" value="Unassembled WGS sequence"/>
</dbReference>
<proteinExistence type="predicted"/>
<dbReference type="RefSeq" id="WP_196583001.1">
    <property type="nucleotide sequence ID" value="NZ_WOBN01000029.1"/>
</dbReference>
<name>A0A844P5T9_ALIFS</name>
<feature type="non-terminal residue" evidence="1">
    <location>
        <position position="1"/>
    </location>
</feature>
<dbReference type="AlphaFoldDB" id="A0A844P5T9"/>
<protein>
    <submittedName>
        <fullName evidence="1">BspA family leucine-rich repeat surface protein</fullName>
    </submittedName>
</protein>
<dbReference type="InterPro" id="IPR011889">
    <property type="entry name" value="Liste_lipo_26"/>
</dbReference>
<dbReference type="NCBIfam" id="TIGR02167">
    <property type="entry name" value="Liste_lipo_26"/>
    <property type="match status" value="2"/>
</dbReference>
<dbReference type="InterPro" id="IPR005046">
    <property type="entry name" value="DUF285"/>
</dbReference>
<organism evidence="1 2">
    <name type="scientific">Aliivibrio fischeri</name>
    <name type="common">Vibrio fischeri</name>
    <dbReference type="NCBI Taxonomy" id="668"/>
    <lineage>
        <taxon>Bacteria</taxon>
        <taxon>Pseudomonadati</taxon>
        <taxon>Pseudomonadota</taxon>
        <taxon>Gammaproteobacteria</taxon>
        <taxon>Vibrionales</taxon>
        <taxon>Vibrionaceae</taxon>
        <taxon>Aliivibrio</taxon>
    </lineage>
</organism>
<gene>
    <name evidence="1" type="ORF">GNP88_17005</name>
</gene>
<dbReference type="EMBL" id="WOBN01000029">
    <property type="protein sequence ID" value="MUK50849.1"/>
    <property type="molecule type" value="Genomic_DNA"/>
</dbReference>
<evidence type="ECO:0000313" key="2">
    <source>
        <dbReference type="Proteomes" id="UP000448038"/>
    </source>
</evidence>
<comment type="caution">
    <text evidence="1">The sequence shown here is derived from an EMBL/GenBank/DDBJ whole genome shotgun (WGS) entry which is preliminary data.</text>
</comment>
<evidence type="ECO:0000313" key="1">
    <source>
        <dbReference type="EMBL" id="MUK50849.1"/>
    </source>
</evidence>
<reference evidence="1 2" key="1">
    <citation type="submission" date="2019-11" db="EMBL/GenBank/DDBJ databases">
        <title>Using colonization assays and comparative genomics to discover symbiosis behaviors and factors in Vibrio fischeri.</title>
        <authorList>
            <person name="Bongrand C."/>
            <person name="Moriano-Gutierrez S."/>
            <person name="Arevalo P."/>
            <person name="Mcfall-Ngai M."/>
            <person name="Visick K."/>
            <person name="Polz M.F."/>
            <person name="Ruby E.G."/>
        </authorList>
    </citation>
    <scope>NUCLEOTIDE SEQUENCE [LARGE SCALE GENOMIC DNA]</scope>
    <source>
        <strain evidence="2">emors.4.1</strain>
    </source>
</reference>
<sequence length="147" mass="16641">KDSIESNMVNIKVTPVIASCDPVASRNELLKLIKFRSIPEIEEFDTSCITDMSILFFHVSDFNGDISRWNTTNVTSMTAMFYGAKAFNSDIFRWDTANVVNMEGMFFDASSFNHDISGWNVDRVNHSDKFATGANVNFTTDKQPIFK</sequence>